<proteinExistence type="predicted"/>
<sequence>MFSNTGDATRFSGVDNYVDKHEDNRIDSHVDNHVDKHELFRWFHRGWTGGWGGGCHEGHHHPQYVWPLGNTSMHHEVMRGHDAHLPDANQCFALQQGYPGIPYDAMVLTGSPTSYVDFHFSGEVNFRDLSLSFYVFPIGGKPQGTVLNYRCPSGNVIKMAVMESLFLVSFWDEYGVSVGVTAISDMLTSDSWNHVVVVRRFSTGNIQQIYHNGQLLEDLDDDFPNGIRLPVSGVMRLGRGQDEDEEGLHGRYTCLQVFAAALSRDDVANVGDVLSADVVDCAANR</sequence>
<keyword evidence="2" id="KW-1185">Reference proteome</keyword>
<dbReference type="Pfam" id="PF13385">
    <property type="entry name" value="Laminin_G_3"/>
    <property type="match status" value="1"/>
</dbReference>
<dbReference type="OrthoDB" id="6090823at2759"/>
<name>A0A2T7NJW9_POMCA</name>
<accession>A0A2T7NJW9</accession>
<organism evidence="1 2">
    <name type="scientific">Pomacea canaliculata</name>
    <name type="common">Golden apple snail</name>
    <dbReference type="NCBI Taxonomy" id="400727"/>
    <lineage>
        <taxon>Eukaryota</taxon>
        <taxon>Metazoa</taxon>
        <taxon>Spiralia</taxon>
        <taxon>Lophotrochozoa</taxon>
        <taxon>Mollusca</taxon>
        <taxon>Gastropoda</taxon>
        <taxon>Caenogastropoda</taxon>
        <taxon>Architaenioglossa</taxon>
        <taxon>Ampullarioidea</taxon>
        <taxon>Ampullariidae</taxon>
        <taxon>Pomacea</taxon>
    </lineage>
</organism>
<gene>
    <name evidence="1" type="ORF">C0Q70_19632</name>
</gene>
<evidence type="ECO:0000313" key="1">
    <source>
        <dbReference type="EMBL" id="PVD21459.1"/>
    </source>
</evidence>
<protein>
    <submittedName>
        <fullName evidence="1">Uncharacterized protein</fullName>
    </submittedName>
</protein>
<dbReference type="InterPro" id="IPR013320">
    <property type="entry name" value="ConA-like_dom_sf"/>
</dbReference>
<dbReference type="SUPFAM" id="SSF49899">
    <property type="entry name" value="Concanavalin A-like lectins/glucanases"/>
    <property type="match status" value="1"/>
</dbReference>
<comment type="caution">
    <text evidence="1">The sequence shown here is derived from an EMBL/GenBank/DDBJ whole genome shotgun (WGS) entry which is preliminary data.</text>
</comment>
<dbReference type="Proteomes" id="UP000245119">
    <property type="component" value="Linkage Group LG12"/>
</dbReference>
<dbReference type="AlphaFoldDB" id="A0A2T7NJW9"/>
<dbReference type="Gene3D" id="2.60.120.200">
    <property type="match status" value="1"/>
</dbReference>
<reference evidence="1 2" key="1">
    <citation type="submission" date="2018-04" db="EMBL/GenBank/DDBJ databases">
        <title>The genome of golden apple snail Pomacea canaliculata provides insight into stress tolerance and invasive adaptation.</title>
        <authorList>
            <person name="Liu C."/>
            <person name="Liu B."/>
            <person name="Ren Y."/>
            <person name="Zhang Y."/>
            <person name="Wang H."/>
            <person name="Li S."/>
            <person name="Jiang F."/>
            <person name="Yin L."/>
            <person name="Zhang G."/>
            <person name="Qian W."/>
            <person name="Fan W."/>
        </authorList>
    </citation>
    <scope>NUCLEOTIDE SEQUENCE [LARGE SCALE GENOMIC DNA]</scope>
    <source>
        <strain evidence="1">SZHN2017</strain>
        <tissue evidence="1">Muscle</tissue>
    </source>
</reference>
<evidence type="ECO:0000313" key="2">
    <source>
        <dbReference type="Proteomes" id="UP000245119"/>
    </source>
</evidence>
<dbReference type="EMBL" id="PZQS01000012">
    <property type="protein sequence ID" value="PVD21459.1"/>
    <property type="molecule type" value="Genomic_DNA"/>
</dbReference>